<dbReference type="KEGG" id="edi:EDI_041530"/>
<keyword evidence="2" id="KW-1185">Reference proteome</keyword>
<dbReference type="GeneID" id="5884066"/>
<dbReference type="RefSeq" id="XP_001738953.1">
    <property type="nucleotide sequence ID" value="XM_001738901.1"/>
</dbReference>
<dbReference type="OMA" id="HVVEANN"/>
<reference evidence="2" key="1">
    <citation type="submission" date="2007-12" db="EMBL/GenBank/DDBJ databases">
        <title>Annotation of Entamoeba dispar SAW760.</title>
        <authorList>
            <person name="Lorenzi H."/>
            <person name="Inman J."/>
            <person name="Schobel S."/>
            <person name="Amedeo P."/>
            <person name="Caler E."/>
        </authorList>
    </citation>
    <scope>NUCLEOTIDE SEQUENCE [LARGE SCALE GENOMIC DNA]</scope>
    <source>
        <strain evidence="2">ATCC PRA-260 / SAW760</strain>
    </source>
</reference>
<dbReference type="OrthoDB" id="31943at2759"/>
<accession>B0ELA5</accession>
<evidence type="ECO:0000313" key="2">
    <source>
        <dbReference type="Proteomes" id="UP000008076"/>
    </source>
</evidence>
<proteinExistence type="predicted"/>
<dbReference type="VEuPathDB" id="AmoebaDB:EDI_041530"/>
<sequence>MMRRARRATAPRARRNLKSTMAGNLKAAFQQRDSTQVVLNATETVQLAIPANTNGATTVRNVTKLLCGTEFFQHYAGMYDQFKIDGVSVSAEIVYNTFGQAAMTFPNVITAWDRNGIDKATANVVTNPEGGQNLTNVPIVPGPYQVSSYSSAVSRAYYPGARWGITRRLIASSLQEKSIYLPTVKTAEVLTESTLYAAWNPDFLLSVLLGNQTATCQTLVFNLTWSWVVSLRGLRKSTLDVIPIPNANSLGYAGTNAGTVASGTNNTMIPASMNVANNAGVVTVSNPVYTTQVQNTGGVISVANNSWTLDSLKLYLNQVMYNMGISNVNAITFDNSNLHVVEANNSGVAINLPAGSSNILPCVMVAFATTMTLGNGTTGYNLTIFLCGNGNSNAHVINVATDANTFVVYSEPFAVYGINLPNQSGATAESVVTTALLTTVGSTTTNSPAIMYVNTDTTAEAAVTVAAGSMLTVAGTNTASVAYPVVVGKNAFLKVVNSKESVMNKLSITSECAFIVVENI</sequence>
<evidence type="ECO:0000313" key="1">
    <source>
        <dbReference type="EMBL" id="EDR24687.1"/>
    </source>
</evidence>
<dbReference type="EMBL" id="DS549816">
    <property type="protein sequence ID" value="EDR24687.1"/>
    <property type="molecule type" value="Genomic_DNA"/>
</dbReference>
<dbReference type="AlphaFoldDB" id="B0ELA5"/>
<name>B0ELA5_ENTDS</name>
<protein>
    <submittedName>
        <fullName evidence="1">Uncharacterized protein</fullName>
    </submittedName>
</protein>
<organism evidence="2">
    <name type="scientific">Entamoeba dispar (strain ATCC PRA-260 / SAW760)</name>
    <dbReference type="NCBI Taxonomy" id="370354"/>
    <lineage>
        <taxon>Eukaryota</taxon>
        <taxon>Amoebozoa</taxon>
        <taxon>Evosea</taxon>
        <taxon>Archamoebae</taxon>
        <taxon>Mastigamoebida</taxon>
        <taxon>Entamoebidae</taxon>
        <taxon>Entamoeba</taxon>
    </lineage>
</organism>
<dbReference type="Proteomes" id="UP000008076">
    <property type="component" value="Unassembled WGS sequence"/>
</dbReference>
<gene>
    <name evidence="1" type="ORF">EDI_041530</name>
</gene>
<dbReference type="eggNOG" id="ENOG502RF48">
    <property type="taxonomic scope" value="Eukaryota"/>
</dbReference>